<organism evidence="6 7">
    <name type="scientific">Pseudidiomarina taiwanensis</name>
    <dbReference type="NCBI Taxonomy" id="337250"/>
    <lineage>
        <taxon>Bacteria</taxon>
        <taxon>Pseudomonadati</taxon>
        <taxon>Pseudomonadota</taxon>
        <taxon>Gammaproteobacteria</taxon>
        <taxon>Alteromonadales</taxon>
        <taxon>Idiomarinaceae</taxon>
        <taxon>Pseudidiomarina</taxon>
    </lineage>
</organism>
<sequence>MSEHIYSAAEVLSQASVIPVLVIENLDDAVPLAQALVAGGATVLEVTLRSECALDAIKTIRASVPEAIVGAGTVTNTTELKAVIEAGSQFVISPGLTESLLVAAKNYDVPLIPGVATISELMLGCEHGLSVFKFFPAEASGGAAALKAFHGPFPNIRFCPTGGISMQNVSDYLALPNVLCVGGSWLALRQHIENKNWKEITALAHETAILKTS</sequence>
<dbReference type="EMBL" id="PIQG01000001">
    <property type="protein sequence ID" value="RUO79229.1"/>
    <property type="molecule type" value="Genomic_DNA"/>
</dbReference>
<dbReference type="CDD" id="cd00452">
    <property type="entry name" value="KDPG_aldolase"/>
    <property type="match status" value="1"/>
</dbReference>
<dbReference type="AlphaFoldDB" id="A0A432ZMW3"/>
<comment type="pathway">
    <text evidence="1">Carbohydrate acid metabolism.</text>
</comment>
<evidence type="ECO:0000256" key="1">
    <source>
        <dbReference type="ARBA" id="ARBA00004761"/>
    </source>
</evidence>
<evidence type="ECO:0000256" key="4">
    <source>
        <dbReference type="ARBA" id="ARBA00023239"/>
    </source>
</evidence>
<dbReference type="Gene3D" id="3.20.20.70">
    <property type="entry name" value="Aldolase class I"/>
    <property type="match status" value="1"/>
</dbReference>
<evidence type="ECO:0000313" key="7">
    <source>
        <dbReference type="Proteomes" id="UP000288279"/>
    </source>
</evidence>
<dbReference type="NCBIfam" id="NF004325">
    <property type="entry name" value="PRK05718.1"/>
    <property type="match status" value="1"/>
</dbReference>
<dbReference type="PANTHER" id="PTHR30246">
    <property type="entry name" value="2-KETO-3-DEOXY-6-PHOSPHOGLUCONATE ALDOLASE"/>
    <property type="match status" value="1"/>
</dbReference>
<gene>
    <name evidence="6" type="ORF">CWI83_01570</name>
</gene>
<dbReference type="PROSITE" id="PS00160">
    <property type="entry name" value="ALDOLASE_KDPG_KHG_2"/>
    <property type="match status" value="1"/>
</dbReference>
<keyword evidence="7" id="KW-1185">Reference proteome</keyword>
<dbReference type="OrthoDB" id="9805177at2"/>
<dbReference type="EC" id="4.1.2.14" evidence="6"/>
<dbReference type="RefSeq" id="WP_126824781.1">
    <property type="nucleotide sequence ID" value="NZ_PIQG01000001.1"/>
</dbReference>
<dbReference type="InterPro" id="IPR000887">
    <property type="entry name" value="Aldlse_KDPG_KHG"/>
</dbReference>
<evidence type="ECO:0000256" key="5">
    <source>
        <dbReference type="ARBA" id="ARBA00023277"/>
    </source>
</evidence>
<evidence type="ECO:0000256" key="2">
    <source>
        <dbReference type="ARBA" id="ARBA00006906"/>
    </source>
</evidence>
<reference evidence="6 7" key="1">
    <citation type="journal article" date="2011" name="Front. Microbiol.">
        <title>Genomic signatures of strain selection and enhancement in Bacillus atrophaeus var. globigii, a historical biowarfare simulant.</title>
        <authorList>
            <person name="Gibbons H.S."/>
            <person name="Broomall S.M."/>
            <person name="McNew L.A."/>
            <person name="Daligault H."/>
            <person name="Chapman C."/>
            <person name="Bruce D."/>
            <person name="Karavis M."/>
            <person name="Krepps M."/>
            <person name="McGregor P.A."/>
            <person name="Hong C."/>
            <person name="Park K.H."/>
            <person name="Akmal A."/>
            <person name="Feldman A."/>
            <person name="Lin J.S."/>
            <person name="Chang W.E."/>
            <person name="Higgs B.W."/>
            <person name="Demirev P."/>
            <person name="Lindquist J."/>
            <person name="Liem A."/>
            <person name="Fochler E."/>
            <person name="Read T.D."/>
            <person name="Tapia R."/>
            <person name="Johnson S."/>
            <person name="Bishop-Lilly K.A."/>
            <person name="Detter C."/>
            <person name="Han C."/>
            <person name="Sozhamannan S."/>
            <person name="Rosenzweig C.N."/>
            <person name="Skowronski E.W."/>
        </authorList>
    </citation>
    <scope>NUCLEOTIDE SEQUENCE [LARGE SCALE GENOMIC DNA]</scope>
    <source>
        <strain evidence="6 7">PIT1</strain>
    </source>
</reference>
<dbReference type="PANTHER" id="PTHR30246:SF1">
    <property type="entry name" value="2-DEHYDRO-3-DEOXY-6-PHOSPHOGALACTONATE ALDOLASE-RELATED"/>
    <property type="match status" value="1"/>
</dbReference>
<dbReference type="GO" id="GO:0008675">
    <property type="term" value="F:2-dehydro-3-deoxy-phosphogluconate aldolase activity"/>
    <property type="evidence" value="ECO:0007669"/>
    <property type="project" value="UniProtKB-EC"/>
</dbReference>
<dbReference type="NCBIfam" id="TIGR01182">
    <property type="entry name" value="eda"/>
    <property type="match status" value="1"/>
</dbReference>
<dbReference type="EC" id="4.1.3.16" evidence="6"/>
<dbReference type="InterPro" id="IPR031338">
    <property type="entry name" value="KDPG/KHG_AS_2"/>
</dbReference>
<comment type="subunit">
    <text evidence="3">Homotrimer.</text>
</comment>
<dbReference type="InterPro" id="IPR013785">
    <property type="entry name" value="Aldolase_TIM"/>
</dbReference>
<keyword evidence="4 6" id="KW-0456">Lyase</keyword>
<dbReference type="SUPFAM" id="SSF51569">
    <property type="entry name" value="Aldolase"/>
    <property type="match status" value="1"/>
</dbReference>
<name>A0A432ZMW3_9GAMM</name>
<comment type="similarity">
    <text evidence="2">Belongs to the KHG/KDPG aldolase family.</text>
</comment>
<protein>
    <submittedName>
        <fullName evidence="6">Keto-deoxy-phosphogluconate aldolase</fullName>
        <ecNumber evidence="6">4.1.2.14</ecNumber>
        <ecNumber evidence="6">4.1.3.16</ecNumber>
    </submittedName>
</protein>
<dbReference type="Proteomes" id="UP000288279">
    <property type="component" value="Unassembled WGS sequence"/>
</dbReference>
<proteinExistence type="inferred from homology"/>
<evidence type="ECO:0000313" key="6">
    <source>
        <dbReference type="EMBL" id="RUO79229.1"/>
    </source>
</evidence>
<accession>A0A432ZMW3</accession>
<keyword evidence="5" id="KW-0119">Carbohydrate metabolism</keyword>
<dbReference type="Pfam" id="PF01081">
    <property type="entry name" value="Aldolase"/>
    <property type="match status" value="1"/>
</dbReference>
<comment type="caution">
    <text evidence="6">The sequence shown here is derived from an EMBL/GenBank/DDBJ whole genome shotgun (WGS) entry which is preliminary data.</text>
</comment>
<dbReference type="GO" id="GO:0008700">
    <property type="term" value="F:(R,S)-4-hydroxy-2-oxoglutarate aldolase activity"/>
    <property type="evidence" value="ECO:0007669"/>
    <property type="project" value="UniProtKB-EC"/>
</dbReference>
<evidence type="ECO:0000256" key="3">
    <source>
        <dbReference type="ARBA" id="ARBA00011233"/>
    </source>
</evidence>